<feature type="domain" description="Fibronectin type-III" evidence="11">
    <location>
        <begin position="139"/>
        <end position="256"/>
    </location>
</feature>
<evidence type="ECO:0000256" key="1">
    <source>
        <dbReference type="ARBA" id="ARBA00004167"/>
    </source>
</evidence>
<evidence type="ECO:0000256" key="5">
    <source>
        <dbReference type="ARBA" id="ARBA00023136"/>
    </source>
</evidence>
<dbReference type="PANTHER" id="PTHR19134">
    <property type="entry name" value="RECEPTOR-TYPE TYROSINE-PROTEIN PHOSPHATASE"/>
    <property type="match status" value="1"/>
</dbReference>
<dbReference type="PROSITE" id="PS00383">
    <property type="entry name" value="TYR_PHOSPHATASE_1"/>
    <property type="match status" value="1"/>
</dbReference>
<dbReference type="PROSITE" id="PS50056">
    <property type="entry name" value="TYR_PHOSPHATASE_2"/>
    <property type="match status" value="1"/>
</dbReference>
<evidence type="ECO:0000259" key="11">
    <source>
        <dbReference type="PROSITE" id="PS50853"/>
    </source>
</evidence>
<feature type="chain" id="PRO_5005488774" evidence="8">
    <location>
        <begin position="20"/>
        <end position="1066"/>
    </location>
</feature>
<keyword evidence="5" id="KW-0472">Membrane</keyword>
<keyword evidence="4" id="KW-0904">Protein phosphatase</keyword>
<evidence type="ECO:0000313" key="12">
    <source>
        <dbReference type="EMBL" id="CDW38010.1"/>
    </source>
</evidence>
<sequence length="1066" mass="120671">MTMFLFLLLLMKLCDDGAALPTPVSLVEPVPMNVRALDVSGDALSLTWDYPPVEELRGFRIFIEHEDLKDVKSISTSESPPLNISHLEPYSLYRIWVKGLYEVEGSGSGSGEDGTQEVKEDLRETEKSDSIQVHTDVKAPGIPLLSNASCYGTNQIWISWSRPEKFTKTIDTYLIYYREFVYKDDRVTSFQNSLDFFKQLEVEAGSGDEESFIIEGLEGKTTYAIRVQASTESIVFENISFRGDFSQQMLVYLPEEDCEEPPVSPFGDEEGELSAGMIAGTIFSAIFLLLSVVGFVLWRQYFKAAYYYLDGDPPRVVAPVGIPDWEGEPGPDGEKGPVMVDDFPSHVTKLHADSDIGFSKEYDEIQKYSCTIVNATHEHSSHPDNKCKNRYLNIVAYDHSRVQLAPISGYKKTSDYINANYIDGFQKFHSYIGTQGPLDETFDAYWRMIWEQNVYVIVMITNLMERGRRKCDLYWPKEVNSSEVYGHIEVHLAKEEVMANYTIRVMKIKHLKDTGEKVNTLRKKKWASSDREILQYHYTSWPDHGVPAHPLPVLSFIRRSSRSNPPDGGPIIVHCSAGVGRTGTYIVIDAMLQQITTKYELNIFGFLRHIRGQRNHLVQTEEQYVFIHDALLEATRSCITEIPKDKIVNFIDILMKKDIISKINLLQRQFKLITSFEPNDFHFMSSRKSYNVSKCRDSNLIPVESFRVALSPKPGVEGSDFINATWLHGNSKLREFVITQHPTAETKEEFWSMLWDHNAQTVVLLSPIDSDEFPVFWPTRDEEFDQECFKVRFIEEAIHEGHSTYDLVISSRHDDYELEVRIIHCPDWPSLTRGFAVLKLVQDWHLEYQDGPLVVVDKCGGTDAGTFCALTTLCKQLETDNAIDVYQVGKLYHNARPGLWKTEEDIMHMYKVMADLISSNIENPLHGDESSSYITTTTQAAPAMAIPTSNGNINGSAIPERRHSASDCQSSSCSLSKSGGGSSTITNNNKDTAVNRRHSLPGGTPLLESEDSSSVNCEGNHLHDHHHNILSSSSSSPSSKKDDEDGMIDILQHFDDDDDEKTHLTK</sequence>
<proteinExistence type="predicted"/>
<evidence type="ECO:0000256" key="4">
    <source>
        <dbReference type="ARBA" id="ARBA00022912"/>
    </source>
</evidence>
<dbReference type="InterPro" id="IPR050348">
    <property type="entry name" value="Protein-Tyr_Phosphatase"/>
</dbReference>
<evidence type="ECO:0000256" key="6">
    <source>
        <dbReference type="ARBA" id="ARBA00051722"/>
    </source>
</evidence>
<feature type="compositionally biased region" description="Low complexity" evidence="7">
    <location>
        <begin position="966"/>
        <end position="977"/>
    </location>
</feature>
<dbReference type="SUPFAM" id="SSF49265">
    <property type="entry name" value="Fibronectin type III"/>
    <property type="match status" value="1"/>
</dbReference>
<evidence type="ECO:0000259" key="10">
    <source>
        <dbReference type="PROSITE" id="PS50056"/>
    </source>
</evidence>
<dbReference type="InterPro" id="IPR003961">
    <property type="entry name" value="FN3_dom"/>
</dbReference>
<feature type="region of interest" description="Disordered" evidence="7">
    <location>
        <begin position="945"/>
        <end position="1066"/>
    </location>
</feature>
<dbReference type="PRINTS" id="PR00700">
    <property type="entry name" value="PRTYPHPHTASE"/>
</dbReference>
<dbReference type="InterPro" id="IPR036116">
    <property type="entry name" value="FN3_sf"/>
</dbReference>
<reference evidence="12" key="1">
    <citation type="submission" date="2014-05" db="EMBL/GenBank/DDBJ databases">
        <authorList>
            <person name="Chronopoulou M."/>
        </authorList>
    </citation>
    <scope>NUCLEOTIDE SEQUENCE</scope>
    <source>
        <tissue evidence="12">Whole organism</tissue>
    </source>
</reference>
<dbReference type="GO" id="GO:0016020">
    <property type="term" value="C:membrane"/>
    <property type="evidence" value="ECO:0007669"/>
    <property type="project" value="UniProtKB-SubCell"/>
</dbReference>
<organism evidence="12">
    <name type="scientific">Lepeophtheirus salmonis</name>
    <name type="common">Salmon louse</name>
    <name type="synonym">Caligus salmonis</name>
    <dbReference type="NCBI Taxonomy" id="72036"/>
    <lineage>
        <taxon>Eukaryota</taxon>
        <taxon>Metazoa</taxon>
        <taxon>Ecdysozoa</taxon>
        <taxon>Arthropoda</taxon>
        <taxon>Crustacea</taxon>
        <taxon>Multicrustacea</taxon>
        <taxon>Hexanauplia</taxon>
        <taxon>Copepoda</taxon>
        <taxon>Siphonostomatoida</taxon>
        <taxon>Caligidae</taxon>
        <taxon>Lepeophtheirus</taxon>
    </lineage>
</organism>
<evidence type="ECO:0000256" key="8">
    <source>
        <dbReference type="SAM" id="SignalP"/>
    </source>
</evidence>
<dbReference type="FunFam" id="3.90.190.10:FF:000013">
    <property type="entry name" value="receptor-type tyrosine-protein phosphatase zeta isoform X1"/>
    <property type="match status" value="1"/>
</dbReference>
<feature type="domain" description="Fibronectin type-III" evidence="11">
    <location>
        <begin position="30"/>
        <end position="121"/>
    </location>
</feature>
<dbReference type="AlphaFoldDB" id="A0A0K2UIZ0"/>
<feature type="region of interest" description="Disordered" evidence="7">
    <location>
        <begin position="105"/>
        <end position="130"/>
    </location>
</feature>
<dbReference type="EMBL" id="HACA01020649">
    <property type="protein sequence ID" value="CDW38010.1"/>
    <property type="molecule type" value="Transcribed_RNA"/>
</dbReference>
<dbReference type="GO" id="GO:0004725">
    <property type="term" value="F:protein tyrosine phosphatase activity"/>
    <property type="evidence" value="ECO:0007669"/>
    <property type="project" value="UniProtKB-EC"/>
</dbReference>
<accession>A0A0K2UIZ0</accession>
<evidence type="ECO:0000256" key="2">
    <source>
        <dbReference type="ARBA" id="ARBA00022729"/>
    </source>
</evidence>
<dbReference type="InterPro" id="IPR029021">
    <property type="entry name" value="Prot-tyrosine_phosphatase-like"/>
</dbReference>
<dbReference type="InterPro" id="IPR013783">
    <property type="entry name" value="Ig-like_fold"/>
</dbReference>
<dbReference type="Pfam" id="PF00041">
    <property type="entry name" value="fn3"/>
    <property type="match status" value="2"/>
</dbReference>
<feature type="domain" description="Tyrosine-protein phosphatase" evidence="9">
    <location>
        <begin position="666"/>
        <end position="916"/>
    </location>
</feature>
<comment type="subcellular location">
    <subcellularLocation>
        <location evidence="1">Membrane</location>
        <topology evidence="1">Single-pass membrane protein</topology>
    </subcellularLocation>
</comment>
<dbReference type="SMART" id="SM00194">
    <property type="entry name" value="PTPc"/>
    <property type="match status" value="2"/>
</dbReference>
<dbReference type="InterPro" id="IPR000242">
    <property type="entry name" value="PTP_cat"/>
</dbReference>
<dbReference type="PANTHER" id="PTHR19134:SF540">
    <property type="entry name" value="TYROSINE-PROTEIN PHOSPHATASE 99A"/>
    <property type="match status" value="1"/>
</dbReference>
<dbReference type="SMART" id="SM00060">
    <property type="entry name" value="FN3"/>
    <property type="match status" value="2"/>
</dbReference>
<dbReference type="Pfam" id="PF00102">
    <property type="entry name" value="Y_phosphatase"/>
    <property type="match status" value="2"/>
</dbReference>
<feature type="signal peptide" evidence="8">
    <location>
        <begin position="1"/>
        <end position="19"/>
    </location>
</feature>
<evidence type="ECO:0000256" key="7">
    <source>
        <dbReference type="SAM" id="MobiDB-lite"/>
    </source>
</evidence>
<dbReference type="PROSITE" id="PS50055">
    <property type="entry name" value="TYR_PHOSPHATASE_PTP"/>
    <property type="match status" value="2"/>
</dbReference>
<comment type="catalytic activity">
    <reaction evidence="6">
        <text>O-phospho-L-tyrosyl-[protein] + H2O = L-tyrosyl-[protein] + phosphate</text>
        <dbReference type="Rhea" id="RHEA:10684"/>
        <dbReference type="Rhea" id="RHEA-COMP:10136"/>
        <dbReference type="Rhea" id="RHEA-COMP:20101"/>
        <dbReference type="ChEBI" id="CHEBI:15377"/>
        <dbReference type="ChEBI" id="CHEBI:43474"/>
        <dbReference type="ChEBI" id="CHEBI:46858"/>
        <dbReference type="ChEBI" id="CHEBI:61978"/>
        <dbReference type="EC" id="3.1.3.48"/>
    </reaction>
</comment>
<dbReference type="SMART" id="SM00404">
    <property type="entry name" value="PTPc_motif"/>
    <property type="match status" value="2"/>
</dbReference>
<keyword evidence="2 8" id="KW-0732">Signal</keyword>
<feature type="domain" description="Tyrosine specific protein phosphatases" evidence="10">
    <location>
        <begin position="551"/>
        <end position="625"/>
    </location>
</feature>
<dbReference type="InterPro" id="IPR003595">
    <property type="entry name" value="Tyr_Pase_cat"/>
</dbReference>
<feature type="domain" description="Tyrosine-protein phosphatase" evidence="9">
    <location>
        <begin position="358"/>
        <end position="634"/>
    </location>
</feature>
<dbReference type="Gene3D" id="3.90.190.10">
    <property type="entry name" value="Protein tyrosine phosphatase superfamily"/>
    <property type="match status" value="2"/>
</dbReference>
<dbReference type="FunFam" id="3.90.190.10:FF:000068">
    <property type="entry name" value="receptor-type tyrosine-protein phosphatase zeta"/>
    <property type="match status" value="1"/>
</dbReference>
<dbReference type="Gene3D" id="2.60.40.10">
    <property type="entry name" value="Immunoglobulins"/>
    <property type="match status" value="2"/>
</dbReference>
<name>A0A0K2UIZ0_LEPSM</name>
<dbReference type="InterPro" id="IPR016130">
    <property type="entry name" value="Tyr_Pase_AS"/>
</dbReference>
<keyword evidence="3" id="KW-0378">Hydrolase</keyword>
<dbReference type="GO" id="GO:0048666">
    <property type="term" value="P:neuron development"/>
    <property type="evidence" value="ECO:0007669"/>
    <property type="project" value="UniProtKB-ARBA"/>
</dbReference>
<protein>
    <submittedName>
        <fullName evidence="12">Uncharacterized protein</fullName>
    </submittedName>
</protein>
<evidence type="ECO:0000259" key="9">
    <source>
        <dbReference type="PROSITE" id="PS50055"/>
    </source>
</evidence>
<feature type="compositionally biased region" description="Basic and acidic residues" evidence="7">
    <location>
        <begin position="116"/>
        <end position="129"/>
    </location>
</feature>
<evidence type="ECO:0000256" key="3">
    <source>
        <dbReference type="ARBA" id="ARBA00022801"/>
    </source>
</evidence>
<dbReference type="PROSITE" id="PS50853">
    <property type="entry name" value="FN3"/>
    <property type="match status" value="2"/>
</dbReference>
<dbReference type="OrthoDB" id="6371915at2759"/>
<dbReference type="SUPFAM" id="SSF52799">
    <property type="entry name" value="(Phosphotyrosine protein) phosphatases II"/>
    <property type="match status" value="2"/>
</dbReference>
<dbReference type="InterPro" id="IPR000387">
    <property type="entry name" value="Tyr_Pase_dom"/>
</dbReference>
<dbReference type="CDD" id="cd00063">
    <property type="entry name" value="FN3"/>
    <property type="match status" value="2"/>
</dbReference>